<feature type="transmembrane region" description="Helical" evidence="1">
    <location>
        <begin position="63"/>
        <end position="85"/>
    </location>
</feature>
<dbReference type="Gene3D" id="3.30.70.270">
    <property type="match status" value="1"/>
</dbReference>
<feature type="transmembrane region" description="Helical" evidence="1">
    <location>
        <begin position="36"/>
        <end position="56"/>
    </location>
</feature>
<keyword evidence="1" id="KW-0472">Membrane</keyword>
<dbReference type="GO" id="GO:0052621">
    <property type="term" value="F:diguanylate cyclase activity"/>
    <property type="evidence" value="ECO:0007669"/>
    <property type="project" value="TreeGrafter"/>
</dbReference>
<dbReference type="InterPro" id="IPR029787">
    <property type="entry name" value="Nucleotide_cyclase"/>
</dbReference>
<dbReference type="RefSeq" id="WP_167463493.1">
    <property type="nucleotide sequence ID" value="NZ_CP046171.1"/>
</dbReference>
<evidence type="ECO:0000256" key="1">
    <source>
        <dbReference type="SAM" id="Phobius"/>
    </source>
</evidence>
<sequence>MKNSNRLFLSWWRDRLNYSRLTHTTDVHLVQGWLKAAIGAVGIVALSATGFALIVATGRGAPAGIAQICILAGPSGLWVLRWWLLPWPSEIESLAWVVLMDVAIGVHNVMVQDAELGATGNAFLVATGGYIAVFHGPRVLFAHAGWSLLSIGALSMLVAFRGDFRSRDAGAVLAIGSASLAVVCFVLPIVQFCCWLFWHQALMDPLTGLTNRRGLDFHLIRYLGSERGWPRWLVPCRQRRQQIYFATVDIDRFKAVNDAYGHPVGDEVLIQAARRLRAAVDSDALVARTGGDEFVIIGYVGDNGDSLGERLRTAIENTDDLPVAVTASIGVAFCDGGPTGAQGDAASCRRRLRVSDEAMYAAKRLGGNRAIVVA</sequence>
<dbReference type="GO" id="GO:0043709">
    <property type="term" value="P:cell adhesion involved in single-species biofilm formation"/>
    <property type="evidence" value="ECO:0007669"/>
    <property type="project" value="TreeGrafter"/>
</dbReference>
<dbReference type="InterPro" id="IPR043128">
    <property type="entry name" value="Rev_trsase/Diguanyl_cyclase"/>
</dbReference>
<dbReference type="GO" id="GO:1902201">
    <property type="term" value="P:negative regulation of bacterial-type flagellum-dependent cell motility"/>
    <property type="evidence" value="ECO:0007669"/>
    <property type="project" value="TreeGrafter"/>
</dbReference>
<dbReference type="Pfam" id="PF00990">
    <property type="entry name" value="GGDEF"/>
    <property type="match status" value="1"/>
</dbReference>
<evidence type="ECO:0000259" key="2">
    <source>
        <dbReference type="PROSITE" id="PS50887"/>
    </source>
</evidence>
<feature type="transmembrane region" description="Helical" evidence="1">
    <location>
        <begin position="172"/>
        <end position="198"/>
    </location>
</feature>
<dbReference type="GO" id="GO:0005886">
    <property type="term" value="C:plasma membrane"/>
    <property type="evidence" value="ECO:0007669"/>
    <property type="project" value="TreeGrafter"/>
</dbReference>
<protein>
    <submittedName>
        <fullName evidence="3">Diguanylate cyclase</fullName>
    </submittedName>
</protein>
<dbReference type="SMART" id="SM00267">
    <property type="entry name" value="GGDEF"/>
    <property type="match status" value="1"/>
</dbReference>
<feature type="transmembrane region" description="Helical" evidence="1">
    <location>
        <begin position="140"/>
        <end position="160"/>
    </location>
</feature>
<dbReference type="SUPFAM" id="SSF55073">
    <property type="entry name" value="Nucleotide cyclase"/>
    <property type="match status" value="1"/>
</dbReference>
<evidence type="ECO:0000313" key="4">
    <source>
        <dbReference type="Proteomes" id="UP000501705"/>
    </source>
</evidence>
<dbReference type="PROSITE" id="PS50887">
    <property type="entry name" value="GGDEF"/>
    <property type="match status" value="1"/>
</dbReference>
<evidence type="ECO:0000313" key="3">
    <source>
        <dbReference type="EMBL" id="QIS04373.1"/>
    </source>
</evidence>
<gene>
    <name evidence="3" type="ORF">F5X71_20410</name>
</gene>
<dbReference type="CDD" id="cd01949">
    <property type="entry name" value="GGDEF"/>
    <property type="match status" value="1"/>
</dbReference>
<dbReference type="PANTHER" id="PTHR45138:SF9">
    <property type="entry name" value="DIGUANYLATE CYCLASE DGCM-RELATED"/>
    <property type="match status" value="1"/>
</dbReference>
<dbReference type="PANTHER" id="PTHR45138">
    <property type="entry name" value="REGULATORY COMPONENTS OF SENSORY TRANSDUCTION SYSTEM"/>
    <property type="match status" value="1"/>
</dbReference>
<dbReference type="InterPro" id="IPR000160">
    <property type="entry name" value="GGDEF_dom"/>
</dbReference>
<accession>A0A6G9XU69</accession>
<dbReference type="EMBL" id="CP046171">
    <property type="protein sequence ID" value="QIS04373.1"/>
    <property type="molecule type" value="Genomic_DNA"/>
</dbReference>
<keyword evidence="1" id="KW-1133">Transmembrane helix</keyword>
<dbReference type="InterPro" id="IPR050469">
    <property type="entry name" value="Diguanylate_Cyclase"/>
</dbReference>
<organism evidence="3 4">
    <name type="scientific">Nocardia brasiliensis</name>
    <dbReference type="NCBI Taxonomy" id="37326"/>
    <lineage>
        <taxon>Bacteria</taxon>
        <taxon>Bacillati</taxon>
        <taxon>Actinomycetota</taxon>
        <taxon>Actinomycetes</taxon>
        <taxon>Mycobacteriales</taxon>
        <taxon>Nocardiaceae</taxon>
        <taxon>Nocardia</taxon>
    </lineage>
</organism>
<dbReference type="Proteomes" id="UP000501705">
    <property type="component" value="Chromosome"/>
</dbReference>
<reference evidence="3 4" key="1">
    <citation type="journal article" date="2019" name="ACS Chem. Biol.">
        <title>Identification and Mobilization of a Cryptic Antibiotic Biosynthesis Gene Locus from a Human-Pathogenic Nocardia Isolate.</title>
        <authorList>
            <person name="Herisse M."/>
            <person name="Ishida K."/>
            <person name="Porter J.L."/>
            <person name="Howden B."/>
            <person name="Hertweck C."/>
            <person name="Stinear T.P."/>
            <person name="Pidot S.J."/>
        </authorList>
    </citation>
    <scope>NUCLEOTIDE SEQUENCE [LARGE SCALE GENOMIC DNA]</scope>
    <source>
        <strain evidence="3 4">AUSMDU00024985</strain>
    </source>
</reference>
<keyword evidence="1" id="KW-0812">Transmembrane</keyword>
<feature type="transmembrane region" description="Helical" evidence="1">
    <location>
        <begin position="116"/>
        <end position="134"/>
    </location>
</feature>
<dbReference type="AlphaFoldDB" id="A0A6G9XU69"/>
<feature type="domain" description="GGDEF" evidence="2">
    <location>
        <begin position="241"/>
        <end position="374"/>
    </location>
</feature>
<feature type="transmembrane region" description="Helical" evidence="1">
    <location>
        <begin position="91"/>
        <end position="109"/>
    </location>
</feature>
<dbReference type="NCBIfam" id="TIGR00254">
    <property type="entry name" value="GGDEF"/>
    <property type="match status" value="1"/>
</dbReference>
<name>A0A6G9XU69_NOCBR</name>
<proteinExistence type="predicted"/>